<name>A7SA18_NEMVE</name>
<dbReference type="HOGENOM" id="CLU_049240_0_0_1"/>
<dbReference type="KEGG" id="nve:5511164"/>
<organism evidence="2 3">
    <name type="scientific">Nematostella vectensis</name>
    <name type="common">Starlet sea anemone</name>
    <dbReference type="NCBI Taxonomy" id="45351"/>
    <lineage>
        <taxon>Eukaryota</taxon>
        <taxon>Metazoa</taxon>
        <taxon>Cnidaria</taxon>
        <taxon>Anthozoa</taxon>
        <taxon>Hexacorallia</taxon>
        <taxon>Actiniaria</taxon>
        <taxon>Edwardsiidae</taxon>
        <taxon>Nematostella</taxon>
    </lineage>
</organism>
<accession>A7SA18</accession>
<keyword evidence="1" id="KW-1133">Transmembrane helix</keyword>
<gene>
    <name evidence="2" type="ORF">NEMVEDRAFT_v1g243874</name>
</gene>
<evidence type="ECO:0008006" key="4">
    <source>
        <dbReference type="Google" id="ProtNLM"/>
    </source>
</evidence>
<dbReference type="OrthoDB" id="408493at2759"/>
<dbReference type="Pfam" id="PF03385">
    <property type="entry name" value="STELLO"/>
    <property type="match status" value="1"/>
</dbReference>
<dbReference type="STRING" id="45351.A7SA18"/>
<dbReference type="OMA" id="HIWPRGF"/>
<keyword evidence="1" id="KW-0472">Membrane</keyword>
<protein>
    <recommendedName>
        <fullName evidence="4">DUF288 domain-containing protein</fullName>
    </recommendedName>
</protein>
<dbReference type="PANTHER" id="PTHR31362">
    <property type="entry name" value="GLYCOSYLTRANSFERASE STELLO1-RELATED"/>
    <property type="match status" value="1"/>
</dbReference>
<evidence type="ECO:0000256" key="1">
    <source>
        <dbReference type="SAM" id="Phobius"/>
    </source>
</evidence>
<evidence type="ECO:0000313" key="2">
    <source>
        <dbReference type="EMBL" id="EDO39483.1"/>
    </source>
</evidence>
<sequence length="475" mass="54756">MRLREMQLVKGYIWAILAVAMALALFITFYTFSCQDIHRYLTRTDVSVSSDSDSWKAAAQSEFLLADWLNVANHKRLSVDLDWSSIKMKPKPEKSEMNDKWVVITTINYPTDDVKKLAKMDGWKVVVVGDTKTPSDWSHPNCVFLSVKRQKELGYRIADLLPYKSYARKNIGYLYAIQHGAKYIYDTDDDNHPTSGKLEFHDKEKGEYYIYKTSANVVNPYANFGQRTIWPRGYPLQNISAPMVKTFVKCKNVQTSIQQGVVDGDPDVDAIFRLTRKDENVRLDVKFDPKAPPILLPPGTMAPFNSQNTFFLDKGLWALLIPITTKFRVCDIWRGYWGQRLLWEIGGHLSFFPPNAMQYRSAHDYHLDFVDEVDLYNDAGRLVEFLREWKSPRKDFFSRALDLTVSMVDNRFMFPKDAILTEAWLYDLVSIGYKVPSLSPTPKECKEIIQDKVVLEPNEQPSSYLSAGKKLVRVS</sequence>
<dbReference type="InParanoid" id="A7SA18"/>
<dbReference type="PhylomeDB" id="A7SA18"/>
<dbReference type="eggNOG" id="ENOG502QTAG">
    <property type="taxonomic scope" value="Eukaryota"/>
</dbReference>
<evidence type="ECO:0000313" key="3">
    <source>
        <dbReference type="Proteomes" id="UP000001593"/>
    </source>
</evidence>
<dbReference type="EMBL" id="DS469606">
    <property type="protein sequence ID" value="EDO39483.1"/>
    <property type="molecule type" value="Genomic_DNA"/>
</dbReference>
<proteinExistence type="predicted"/>
<dbReference type="PANTHER" id="PTHR31362:SF0">
    <property type="entry name" value="EXOSTOSIN DOMAIN-CONTAINING PROTEIN-RELATED"/>
    <property type="match status" value="1"/>
</dbReference>
<dbReference type="InterPro" id="IPR005049">
    <property type="entry name" value="STL-like"/>
</dbReference>
<feature type="transmembrane region" description="Helical" evidence="1">
    <location>
        <begin position="12"/>
        <end position="32"/>
    </location>
</feature>
<keyword evidence="1" id="KW-0812">Transmembrane</keyword>
<reference evidence="2 3" key="1">
    <citation type="journal article" date="2007" name="Science">
        <title>Sea anemone genome reveals ancestral eumetazoan gene repertoire and genomic organization.</title>
        <authorList>
            <person name="Putnam N.H."/>
            <person name="Srivastava M."/>
            <person name="Hellsten U."/>
            <person name="Dirks B."/>
            <person name="Chapman J."/>
            <person name="Salamov A."/>
            <person name="Terry A."/>
            <person name="Shapiro H."/>
            <person name="Lindquist E."/>
            <person name="Kapitonov V.V."/>
            <person name="Jurka J."/>
            <person name="Genikhovich G."/>
            <person name="Grigoriev I.V."/>
            <person name="Lucas S.M."/>
            <person name="Steele R.E."/>
            <person name="Finnerty J.R."/>
            <person name="Technau U."/>
            <person name="Martindale M.Q."/>
            <person name="Rokhsar D.S."/>
        </authorList>
    </citation>
    <scope>NUCLEOTIDE SEQUENCE [LARGE SCALE GENOMIC DNA]</scope>
    <source>
        <strain evidence="3">CH2 X CH6</strain>
    </source>
</reference>
<keyword evidence="3" id="KW-1185">Reference proteome</keyword>
<dbReference type="Proteomes" id="UP000001593">
    <property type="component" value="Unassembled WGS sequence"/>
</dbReference>
<dbReference type="AlphaFoldDB" id="A7SA18"/>